<evidence type="ECO:0000313" key="2">
    <source>
        <dbReference type="Proteomes" id="UP000789405"/>
    </source>
</evidence>
<sequence length="72" mass="8362">MFLFLLSTSLRSIQFGAEERFSRLQGQFVWKKTLLFAFLHVRSMSAILVCLTFAQNVFSERSLSQTIKADRI</sequence>
<reference evidence="1" key="1">
    <citation type="submission" date="2021-06" db="EMBL/GenBank/DDBJ databases">
        <authorList>
            <person name="Kallberg Y."/>
            <person name="Tangrot J."/>
            <person name="Rosling A."/>
        </authorList>
    </citation>
    <scope>NUCLEOTIDE SEQUENCE</scope>
    <source>
        <strain evidence="1">MA453B</strain>
    </source>
</reference>
<keyword evidence="2" id="KW-1185">Reference proteome</keyword>
<proteinExistence type="predicted"/>
<organism evidence="1 2">
    <name type="scientific">Dentiscutata erythropus</name>
    <dbReference type="NCBI Taxonomy" id="1348616"/>
    <lineage>
        <taxon>Eukaryota</taxon>
        <taxon>Fungi</taxon>
        <taxon>Fungi incertae sedis</taxon>
        <taxon>Mucoromycota</taxon>
        <taxon>Glomeromycotina</taxon>
        <taxon>Glomeromycetes</taxon>
        <taxon>Diversisporales</taxon>
        <taxon>Gigasporaceae</taxon>
        <taxon>Dentiscutata</taxon>
    </lineage>
</organism>
<dbReference type="EMBL" id="CAJVPY010013269">
    <property type="protein sequence ID" value="CAG8739544.1"/>
    <property type="molecule type" value="Genomic_DNA"/>
</dbReference>
<protein>
    <submittedName>
        <fullName evidence="1">24377_t:CDS:1</fullName>
    </submittedName>
</protein>
<gene>
    <name evidence="1" type="ORF">DERYTH_LOCUS15875</name>
</gene>
<accession>A0A9N9NL66</accession>
<comment type="caution">
    <text evidence="1">The sequence shown here is derived from an EMBL/GenBank/DDBJ whole genome shotgun (WGS) entry which is preliminary data.</text>
</comment>
<dbReference type="AlphaFoldDB" id="A0A9N9NL66"/>
<dbReference type="Proteomes" id="UP000789405">
    <property type="component" value="Unassembled WGS sequence"/>
</dbReference>
<evidence type="ECO:0000313" key="1">
    <source>
        <dbReference type="EMBL" id="CAG8739544.1"/>
    </source>
</evidence>
<name>A0A9N9NL66_9GLOM</name>